<feature type="region of interest" description="Disordered" evidence="1">
    <location>
        <begin position="82"/>
        <end position="125"/>
    </location>
</feature>
<evidence type="ECO:0000313" key="3">
    <source>
        <dbReference type="EMBL" id="CBI82691.1"/>
    </source>
</evidence>
<gene>
    <name evidence="3" type="ORF">B11C_100016</name>
    <name evidence="2" type="ORF">BscR1v2_016810</name>
</gene>
<evidence type="ECO:0000313" key="2">
    <source>
        <dbReference type="EMBL" id="AQX31584.1"/>
    </source>
</evidence>
<evidence type="ECO:0000313" key="4">
    <source>
        <dbReference type="Proteomes" id="UP000190811"/>
    </source>
</evidence>
<dbReference type="Proteomes" id="UP000190811">
    <property type="component" value="Plasmid pVbh_BscR1"/>
</dbReference>
<proteinExistence type="predicted"/>
<dbReference type="EMBL" id="FN645515">
    <property type="protein sequence ID" value="CBI82691.1"/>
    <property type="molecule type" value="Genomic_DNA"/>
</dbReference>
<dbReference type="AlphaFoldDB" id="E6Z0Q3"/>
<name>E6Z0Q3_BARSR</name>
<geneLocation type="plasmid" evidence="4">
    <name>pvbh_bscr1</name>
</geneLocation>
<organism evidence="3">
    <name type="scientific">Bartonella schoenbuchensis (strain DSM 13525 / NCTC 13165 / R1)</name>
    <dbReference type="NCBI Taxonomy" id="687861"/>
    <lineage>
        <taxon>Bacteria</taxon>
        <taxon>Pseudomonadati</taxon>
        <taxon>Pseudomonadota</taxon>
        <taxon>Alphaproteobacteria</taxon>
        <taxon>Hyphomicrobiales</taxon>
        <taxon>Bartonellaceae</taxon>
        <taxon>Bartonella</taxon>
    </lineage>
</organism>
<dbReference type="InterPro" id="IPR047937">
    <property type="entry name" value="Eex_IncN-like"/>
</dbReference>
<evidence type="ECO:0000256" key="1">
    <source>
        <dbReference type="SAM" id="MobiDB-lite"/>
    </source>
</evidence>
<reference evidence="4" key="2">
    <citation type="journal article" date="2017" name="Genome Biol. Evol.">
        <title>Evolutionary Dynamics of Pathoadaptation Revealed by Three Independent Acquisitions of the VirB/D4 Type IV Secretion System in Bartonella.</title>
        <authorList>
            <person name="Harms A."/>
            <person name="Segers F.H."/>
            <person name="Quebatte M."/>
            <person name="Mistl C."/>
            <person name="Manfredi P."/>
            <person name="Korner J."/>
            <person name="Chomel B.B."/>
            <person name="Kosoy M."/>
            <person name="Maruyama S."/>
            <person name="Engel P."/>
            <person name="Dehio C."/>
        </authorList>
    </citation>
    <scope>NUCLEOTIDE SEQUENCE [LARGE SCALE GENOMIC DNA]</scope>
    <source>
        <strain evidence="4">R1</strain>
        <plasmid evidence="4">pvbh_bscr1</plasmid>
    </source>
</reference>
<reference evidence="2" key="3">
    <citation type="submission" date="2017-02" db="EMBL/GenBank/DDBJ databases">
        <title>Evolutionary dynamics of pathoadaptation revealed by three independent acquisitions of the VirB/D4 type IV secretion system in Bartonella.</title>
        <authorList>
            <person name="Harms A."/>
            <person name="Segers F.H.I.D."/>
            <person name="Quebatte M."/>
            <person name="Mistl C."/>
            <person name="Manfredi P."/>
            <person name="Koerner J."/>
            <person name="Chomel B."/>
            <person name="Kosoy M."/>
            <person name="Maruyama S."/>
            <person name="Engel P."/>
            <person name="Dehio C."/>
        </authorList>
    </citation>
    <scope>NUCLEOTIDE SEQUENCE [LARGE SCALE GENOMIC DNA]</scope>
    <source>
        <strain evidence="2">R1</strain>
        <plasmid evidence="2">pVbh_BscR1</plasmid>
    </source>
</reference>
<dbReference type="EMBL" id="CP019790">
    <property type="protein sequence ID" value="AQX31584.1"/>
    <property type="molecule type" value="Genomic_DNA"/>
</dbReference>
<geneLocation type="plasmid" evidence="2">
    <name>pVbh_BscR1</name>
</geneLocation>
<accession>E6Z0Q3</accession>
<dbReference type="PROSITE" id="PS51257">
    <property type="entry name" value="PROKAR_LIPOPROTEIN"/>
    <property type="match status" value="1"/>
</dbReference>
<protein>
    <recommendedName>
        <fullName evidence="5">EexN family lipoprotein</fullName>
    </recommendedName>
</protein>
<sequence>MNKIIMITLLLYTGLIIAGCEKTYSVEEFKQNEELRDEWQARCRMGKESKNCQNMRLAAHELEQERAKKGEEKLNKLLEELNKKREAREKAEQERRKKEMEEYQKRLKEKEEREKIQQKKEHHNE</sequence>
<evidence type="ECO:0008006" key="5">
    <source>
        <dbReference type="Google" id="ProtNLM"/>
    </source>
</evidence>
<keyword evidence="2" id="KW-0614">Plasmid</keyword>
<reference evidence="3" key="1">
    <citation type="journal article" date="2011" name="PLoS Genet.">
        <title>Parallel evolution of a type IV secretion system in radiating lineages of the host-restricted bacterial pathogen Bartonella.</title>
        <authorList>
            <person name="Engel P."/>
            <person name="Salzburger W."/>
            <person name="Liesch M."/>
            <person name="Chang C.C."/>
            <person name="Maruyama S."/>
            <person name="Lanz C."/>
            <person name="Calteau A."/>
            <person name="Lajus A."/>
            <person name="Medigue C."/>
            <person name="Schuster S.C."/>
            <person name="Dehio C."/>
        </authorList>
    </citation>
    <scope>NUCLEOTIDE SEQUENCE</scope>
    <source>
        <strain evidence="3">R1</strain>
    </source>
</reference>
<dbReference type="NCBIfam" id="NF033894">
    <property type="entry name" value="Eex_IncN"/>
    <property type="match status" value="1"/>
</dbReference>
<dbReference type="RefSeq" id="WP_078690379.1">
    <property type="nucleotide sequence ID" value="NZ_CP019790.1"/>
</dbReference>